<evidence type="ECO:0000259" key="7">
    <source>
        <dbReference type="PROSITE" id="PS50885"/>
    </source>
</evidence>
<sequence>MSNQQLTVYNAIQAVAEAMVAGRLDQRCDTAGHSSQDAELLNLVNGMLDALIAPMRLAGHALDEIAHGRIPPFVIDEYQGEYNTIKQNINTLLAILYGMHKETTNLTDSVREGNLKTRGNDWDYDGIWKELIRGMNGTLDAVLDPVNEASSVLGRLADYDLSARMRGRYHGDHAVIRKAMNTTAEALHSAISQVSETVELVSEAGQQISEGNAVVSDGAAEQSNQLAETSSNLERIAVGAATSTSKTSEAREKVHEAAQTMEQAQESMEQMLGAMVKVREAAENTTAIVNEIDGIAKETGTLSTSAMDKAVRIRTSAGGFGVVAHEIRKLGQRCTETAKGMKQFSKQVSLGEGEEAEKLRDDFQLLIDDLEDVAMFSNLLGVNAAIEAAHVEGAGNDFKLLTDEIHSLASRSADAAKRTEQMTRTSLQLSRSGEELSRDINRQLRGAVEGARTISLLTDEISRATAEQADGIDQINQAVAQINQVTQKNADSAAHSSEAAHGLERQVDKLSSMVQKFRLETAPAQA</sequence>
<evidence type="ECO:0000256" key="1">
    <source>
        <dbReference type="ARBA" id="ARBA00022500"/>
    </source>
</evidence>
<dbReference type="EMBL" id="FUWR01000013">
    <property type="protein sequence ID" value="SKA02284.1"/>
    <property type="molecule type" value="Genomic_DNA"/>
</dbReference>
<evidence type="ECO:0000256" key="2">
    <source>
        <dbReference type="ARBA" id="ARBA00029447"/>
    </source>
</evidence>
<dbReference type="PROSITE" id="PS50111">
    <property type="entry name" value="CHEMOTAXIS_TRANSDUC_2"/>
    <property type="match status" value="1"/>
</dbReference>
<evidence type="ECO:0000256" key="3">
    <source>
        <dbReference type="PROSITE-ProRule" id="PRU00284"/>
    </source>
</evidence>
<keyword evidence="1" id="KW-0145">Chemotaxis</keyword>
<dbReference type="OrthoDB" id="5390518at2"/>
<dbReference type="SMART" id="SM00283">
    <property type="entry name" value="MA"/>
    <property type="match status" value="1"/>
</dbReference>
<dbReference type="STRING" id="115783.SAMN02745119_02371"/>
<feature type="domain" description="HAMP" evidence="7">
    <location>
        <begin position="140"/>
        <end position="192"/>
    </location>
</feature>
<dbReference type="Pfam" id="PF18947">
    <property type="entry name" value="HAMP_2"/>
    <property type="match status" value="2"/>
</dbReference>
<dbReference type="InterPro" id="IPR004089">
    <property type="entry name" value="MCPsignal_dom"/>
</dbReference>
<dbReference type="InterPro" id="IPR004090">
    <property type="entry name" value="Chemotax_Me-accpt_rcpt"/>
</dbReference>
<keyword evidence="4" id="KW-0175">Coiled coil</keyword>
<dbReference type="PRINTS" id="PR00260">
    <property type="entry name" value="CHEMTRNSDUCR"/>
</dbReference>
<dbReference type="InterPro" id="IPR003660">
    <property type="entry name" value="HAMP_dom"/>
</dbReference>
<evidence type="ECO:0000259" key="6">
    <source>
        <dbReference type="PROSITE" id="PS50111"/>
    </source>
</evidence>
<dbReference type="SUPFAM" id="SSF58104">
    <property type="entry name" value="Methyl-accepting chemotaxis protein (MCP) signaling domain"/>
    <property type="match status" value="2"/>
</dbReference>
<feature type="compositionally biased region" description="Polar residues" evidence="5">
    <location>
        <begin position="422"/>
        <end position="431"/>
    </location>
</feature>
<feature type="coiled-coil region" evidence="4">
    <location>
        <begin position="247"/>
        <end position="281"/>
    </location>
</feature>
<dbReference type="GO" id="GO:0004888">
    <property type="term" value="F:transmembrane signaling receptor activity"/>
    <property type="evidence" value="ECO:0007669"/>
    <property type="project" value="InterPro"/>
</dbReference>
<dbReference type="Gene3D" id="1.20.120.1530">
    <property type="match status" value="1"/>
</dbReference>
<keyword evidence="9" id="KW-1185">Reference proteome</keyword>
<dbReference type="GO" id="GO:0006935">
    <property type="term" value="P:chemotaxis"/>
    <property type="evidence" value="ECO:0007669"/>
    <property type="project" value="UniProtKB-KW"/>
</dbReference>
<dbReference type="InterPro" id="IPR051310">
    <property type="entry name" value="MCP_chemotaxis"/>
</dbReference>
<dbReference type="PANTHER" id="PTHR43531:SF11">
    <property type="entry name" value="METHYL-ACCEPTING CHEMOTAXIS PROTEIN 3"/>
    <property type="match status" value="1"/>
</dbReference>
<reference evidence="9" key="1">
    <citation type="submission" date="2017-02" db="EMBL/GenBank/DDBJ databases">
        <authorList>
            <person name="Varghese N."/>
            <person name="Submissions S."/>
        </authorList>
    </citation>
    <scope>NUCLEOTIDE SEQUENCE [LARGE SCALE GENOMIC DNA]</scope>
    <source>
        <strain evidence="9">ATCC BAA-34</strain>
    </source>
</reference>
<evidence type="ECO:0000313" key="9">
    <source>
        <dbReference type="Proteomes" id="UP000190102"/>
    </source>
</evidence>
<gene>
    <name evidence="8" type="ORF">SAMN02745119_02371</name>
</gene>
<dbReference type="GO" id="GO:0007165">
    <property type="term" value="P:signal transduction"/>
    <property type="evidence" value="ECO:0007669"/>
    <property type="project" value="UniProtKB-KW"/>
</dbReference>
<protein>
    <submittedName>
        <fullName evidence="8">Methyl-accepting chemotaxis protein</fullName>
    </submittedName>
</protein>
<evidence type="ECO:0000313" key="8">
    <source>
        <dbReference type="EMBL" id="SKA02284.1"/>
    </source>
</evidence>
<dbReference type="Pfam" id="PF00015">
    <property type="entry name" value="MCPsignal"/>
    <property type="match status" value="2"/>
</dbReference>
<comment type="similarity">
    <text evidence="2">Belongs to the methyl-accepting chemotaxis (MCP) protein family.</text>
</comment>
<accession>A0A1T4QEZ5</accession>
<organism evidence="8 9">
    <name type="scientific">Trichlorobacter thiogenes</name>
    <dbReference type="NCBI Taxonomy" id="115783"/>
    <lineage>
        <taxon>Bacteria</taxon>
        <taxon>Pseudomonadati</taxon>
        <taxon>Thermodesulfobacteriota</taxon>
        <taxon>Desulfuromonadia</taxon>
        <taxon>Geobacterales</taxon>
        <taxon>Geobacteraceae</taxon>
        <taxon>Trichlorobacter</taxon>
    </lineage>
</organism>
<dbReference type="RefSeq" id="WP_078790637.1">
    <property type="nucleotide sequence ID" value="NZ_FUWR01000013.1"/>
</dbReference>
<dbReference type="GO" id="GO:0005886">
    <property type="term" value="C:plasma membrane"/>
    <property type="evidence" value="ECO:0007669"/>
    <property type="project" value="TreeGrafter"/>
</dbReference>
<name>A0A1T4QEZ5_9BACT</name>
<evidence type="ECO:0000256" key="5">
    <source>
        <dbReference type="SAM" id="MobiDB-lite"/>
    </source>
</evidence>
<dbReference type="PANTHER" id="PTHR43531">
    <property type="entry name" value="PROTEIN ICFG"/>
    <property type="match status" value="1"/>
</dbReference>
<dbReference type="PROSITE" id="PS50885">
    <property type="entry name" value="HAMP"/>
    <property type="match status" value="1"/>
</dbReference>
<keyword evidence="3" id="KW-0807">Transducer</keyword>
<dbReference type="AlphaFoldDB" id="A0A1T4QEZ5"/>
<proteinExistence type="inferred from homology"/>
<dbReference type="Proteomes" id="UP000190102">
    <property type="component" value="Unassembled WGS sequence"/>
</dbReference>
<feature type="domain" description="Methyl-accepting transducer" evidence="6">
    <location>
        <begin position="197"/>
        <end position="504"/>
    </location>
</feature>
<feature type="region of interest" description="Disordered" evidence="5">
    <location>
        <begin position="412"/>
        <end position="434"/>
    </location>
</feature>
<dbReference type="Gene3D" id="1.10.287.950">
    <property type="entry name" value="Methyl-accepting chemotaxis protein"/>
    <property type="match status" value="2"/>
</dbReference>
<evidence type="ECO:0000256" key="4">
    <source>
        <dbReference type="SAM" id="Coils"/>
    </source>
</evidence>